<accession>A0A1W1D8F2</accession>
<evidence type="ECO:0000313" key="1">
    <source>
        <dbReference type="EMBL" id="SFV76888.1"/>
    </source>
</evidence>
<protein>
    <submittedName>
        <fullName evidence="1">Uncharacterized protein</fullName>
    </submittedName>
</protein>
<proteinExistence type="predicted"/>
<name>A0A1W1D8F2_9ZZZZ</name>
<organism evidence="1">
    <name type="scientific">hydrothermal vent metagenome</name>
    <dbReference type="NCBI Taxonomy" id="652676"/>
    <lineage>
        <taxon>unclassified sequences</taxon>
        <taxon>metagenomes</taxon>
        <taxon>ecological metagenomes</taxon>
    </lineage>
</organism>
<reference evidence="1" key="1">
    <citation type="submission" date="2016-10" db="EMBL/GenBank/DDBJ databases">
        <authorList>
            <person name="de Groot N.N."/>
        </authorList>
    </citation>
    <scope>NUCLEOTIDE SEQUENCE</scope>
</reference>
<gene>
    <name evidence="1" type="ORF">MNB_SUP05-4-823</name>
</gene>
<dbReference type="EMBL" id="FPHR01000010">
    <property type="protein sequence ID" value="SFV76888.1"/>
    <property type="molecule type" value="Genomic_DNA"/>
</dbReference>
<sequence>MDATDQRSNELSAKKIALQETFKMHTAENGFSYEEWINPSAGSFYESYKQDLADIDNELAPAITYQS</sequence>
<dbReference type="AlphaFoldDB" id="A0A1W1D8F2"/>